<dbReference type="RefSeq" id="WP_133531625.1">
    <property type="nucleotide sequence ID" value="NZ_SNXR01000010.1"/>
</dbReference>
<accession>A0A4R6QG58</accession>
<keyword evidence="5" id="KW-1185">Reference proteome</keyword>
<evidence type="ECO:0000256" key="1">
    <source>
        <dbReference type="ARBA" id="ARBA00001913"/>
    </source>
</evidence>
<proteinExistence type="predicted"/>
<comment type="cofactor">
    <cofactor evidence="1">
        <name>Ca(2+)</name>
        <dbReference type="ChEBI" id="CHEBI:29108"/>
    </cofactor>
</comment>
<dbReference type="Proteomes" id="UP000295260">
    <property type="component" value="Unassembled WGS sequence"/>
</dbReference>
<keyword evidence="3" id="KW-0106">Calcium</keyword>
<dbReference type="InterPro" id="IPR014718">
    <property type="entry name" value="GH-type_carb-bd"/>
</dbReference>
<comment type="subunit">
    <text evidence="2">Monomer.</text>
</comment>
<evidence type="ECO:0000256" key="2">
    <source>
        <dbReference type="ARBA" id="ARBA00011245"/>
    </source>
</evidence>
<dbReference type="InterPro" id="IPR008183">
    <property type="entry name" value="Aldose_1/G6P_1-epimerase"/>
</dbReference>
<dbReference type="InterPro" id="IPR011013">
    <property type="entry name" value="Gal_mutarotase_sf_dom"/>
</dbReference>
<dbReference type="PANTHER" id="PTHR11122">
    <property type="entry name" value="APOSPORY-ASSOCIATED PROTEIN C-RELATED"/>
    <property type="match status" value="1"/>
</dbReference>
<dbReference type="OrthoDB" id="9795355at2"/>
<reference evidence="4 5" key="1">
    <citation type="submission" date="2019-03" db="EMBL/GenBank/DDBJ databases">
        <title>Genomic Encyclopedia of Archaeal and Bacterial Type Strains, Phase II (KMG-II): from individual species to whole genera.</title>
        <authorList>
            <person name="Goeker M."/>
        </authorList>
    </citation>
    <scope>NUCLEOTIDE SEQUENCE [LARGE SCALE GENOMIC DNA]</scope>
    <source>
        <strain evidence="4 5">DSM 25687</strain>
    </source>
</reference>
<comment type="caution">
    <text evidence="4">The sequence shown here is derived from an EMBL/GenBank/DDBJ whole genome shotgun (WGS) entry which is preliminary data.</text>
</comment>
<dbReference type="Gene3D" id="2.70.98.10">
    <property type="match status" value="1"/>
</dbReference>
<dbReference type="GO" id="GO:0030246">
    <property type="term" value="F:carbohydrate binding"/>
    <property type="evidence" value="ECO:0007669"/>
    <property type="project" value="InterPro"/>
</dbReference>
<evidence type="ECO:0000313" key="4">
    <source>
        <dbReference type="EMBL" id="TDP61309.1"/>
    </source>
</evidence>
<name>A0A4R6QG58_9FLAO</name>
<evidence type="ECO:0000256" key="3">
    <source>
        <dbReference type="ARBA" id="ARBA00022837"/>
    </source>
</evidence>
<sequence>MEITISKSNLSATISSKGAELKSLSNSQTKREYIWNGNPEFWGKHSPILFPIVGTLKNNSYSYNDKNYELPRHGFARDLNFELIYKSDCEAIFSLKSYDETLKKYPFNFELQLIYTLSESYLTVCYKVFNENQFEMPFSIGGHPAFALNNNFDNYSLQFENDEVIECYLLENDLLSQKTLKIELKEKNLPLSYSLFKNDALVFKQLNSKKISLLENDKPILDFSFNDFPNFGIWTKQNAPFICLEPWLGYADTTISNGNILKKEGIYLLQPGCQKTAEFSIDVLKI</sequence>
<dbReference type="EMBL" id="SNXR01000010">
    <property type="protein sequence ID" value="TDP61309.1"/>
    <property type="molecule type" value="Genomic_DNA"/>
</dbReference>
<dbReference type="PANTHER" id="PTHR11122:SF13">
    <property type="entry name" value="GLUCOSE-6-PHOSPHATE 1-EPIMERASE"/>
    <property type="match status" value="1"/>
</dbReference>
<dbReference type="AlphaFoldDB" id="A0A4R6QG58"/>
<gene>
    <name evidence="4" type="ORF">BC748_0247</name>
</gene>
<evidence type="ECO:0000313" key="5">
    <source>
        <dbReference type="Proteomes" id="UP000295260"/>
    </source>
</evidence>
<dbReference type="SUPFAM" id="SSF74650">
    <property type="entry name" value="Galactose mutarotase-like"/>
    <property type="match status" value="1"/>
</dbReference>
<dbReference type="CDD" id="cd09024">
    <property type="entry name" value="Aldose_epim_lacX"/>
    <property type="match status" value="1"/>
</dbReference>
<dbReference type="GO" id="GO:0016853">
    <property type="term" value="F:isomerase activity"/>
    <property type="evidence" value="ECO:0007669"/>
    <property type="project" value="InterPro"/>
</dbReference>
<dbReference type="InterPro" id="IPR037481">
    <property type="entry name" value="LacX"/>
</dbReference>
<dbReference type="Pfam" id="PF01263">
    <property type="entry name" value="Aldose_epim"/>
    <property type="match status" value="1"/>
</dbReference>
<organism evidence="4 5">
    <name type="scientific">Flavobacterium dankookense</name>
    <dbReference type="NCBI Taxonomy" id="706186"/>
    <lineage>
        <taxon>Bacteria</taxon>
        <taxon>Pseudomonadati</taxon>
        <taxon>Bacteroidota</taxon>
        <taxon>Flavobacteriia</taxon>
        <taxon>Flavobacteriales</taxon>
        <taxon>Flavobacteriaceae</taxon>
        <taxon>Flavobacterium</taxon>
    </lineage>
</organism>
<protein>
    <submittedName>
        <fullName evidence="4">Galactose mutarotase-like enzyme</fullName>
    </submittedName>
</protein>
<dbReference type="GO" id="GO:0005975">
    <property type="term" value="P:carbohydrate metabolic process"/>
    <property type="evidence" value="ECO:0007669"/>
    <property type="project" value="InterPro"/>
</dbReference>